<dbReference type="Pfam" id="PF02915">
    <property type="entry name" value="Rubrerythrin"/>
    <property type="match status" value="1"/>
</dbReference>
<dbReference type="EMBL" id="JAVDZE010000002">
    <property type="protein sequence ID" value="MDV3103808.1"/>
    <property type="molecule type" value="Genomic_DNA"/>
</dbReference>
<proteinExistence type="predicted"/>
<dbReference type="InterPro" id="IPR009078">
    <property type="entry name" value="Ferritin-like_SF"/>
</dbReference>
<dbReference type="SUPFAM" id="SSF47240">
    <property type="entry name" value="Ferritin-like"/>
    <property type="match status" value="1"/>
</dbReference>
<dbReference type="PANTHER" id="PTHR33531:SF10">
    <property type="entry name" value="BLR7895 PROTEIN"/>
    <property type="match status" value="1"/>
</dbReference>
<dbReference type="InterPro" id="IPR003251">
    <property type="entry name" value="Rr_diiron-bd_dom"/>
</dbReference>
<feature type="domain" description="Rubrerythrin diiron-binding" evidence="1">
    <location>
        <begin position="22"/>
        <end position="158"/>
    </location>
</feature>
<reference evidence="2 3" key="1">
    <citation type="submission" date="2023-08" db="EMBL/GenBank/DDBJ databases">
        <title>Draft genome sequence of Thermococcus waiotapuensis WT1T, a thermophilic sulphur-dependent archaeon from order Thermococcales.</title>
        <authorList>
            <person name="Manners S.H."/>
            <person name="Carere C.R."/>
            <person name="Dhami M.K."/>
            <person name="Dobson R.C.J."/>
            <person name="Stott M.B."/>
        </authorList>
    </citation>
    <scope>NUCLEOTIDE SEQUENCE [LARGE SCALE GENOMIC DNA]</scope>
    <source>
        <strain evidence="2 3">WT1</strain>
    </source>
</reference>
<name>A0AAE4T3H7_9EURY</name>
<keyword evidence="3" id="KW-1185">Reference proteome</keyword>
<protein>
    <submittedName>
        <fullName evidence="2">Ferritin family protein</fullName>
    </submittedName>
</protein>
<accession>A0AAE4T3H7</accession>
<sequence length="180" mass="20992">MDDVEKTLKGLMDTLLSLSEKEVLSYWIFGEYEEEKIHKELAEKAEELRLPPSLVSTFRKLSKEDREHGDSLWRLYVKTYGEEPRKVVDLPFIEAVSLARALEDPSNVEFVFRVAMETELLAKKLYEHLASITENGEAKGLYEFLADFEWVHYQRLRGEAELMGMDVGKIEEEIRKKGFL</sequence>
<evidence type="ECO:0000313" key="3">
    <source>
        <dbReference type="Proteomes" id="UP001245683"/>
    </source>
</evidence>
<organism evidence="2 3">
    <name type="scientific">Thermococcus waiotapuensis</name>
    <dbReference type="NCBI Taxonomy" id="90909"/>
    <lineage>
        <taxon>Archaea</taxon>
        <taxon>Methanobacteriati</taxon>
        <taxon>Methanobacteriota</taxon>
        <taxon>Thermococci</taxon>
        <taxon>Thermococcales</taxon>
        <taxon>Thermococcaceae</taxon>
        <taxon>Thermococcus</taxon>
    </lineage>
</organism>
<comment type="caution">
    <text evidence="2">The sequence shown here is derived from an EMBL/GenBank/DDBJ whole genome shotgun (WGS) entry which is preliminary data.</text>
</comment>
<dbReference type="Proteomes" id="UP001245683">
    <property type="component" value="Unassembled WGS sequence"/>
</dbReference>
<dbReference type="CDD" id="cd01045">
    <property type="entry name" value="Ferritin_like_AB"/>
    <property type="match status" value="1"/>
</dbReference>
<dbReference type="PANTHER" id="PTHR33531">
    <property type="entry name" value="RUBRERYTHRIN SUBFAMILY"/>
    <property type="match status" value="1"/>
</dbReference>
<gene>
    <name evidence="2" type="ORF">RBI02_04515</name>
</gene>
<dbReference type="RefSeq" id="WP_315341220.1">
    <property type="nucleotide sequence ID" value="NZ_JAVDZE010000002.1"/>
</dbReference>
<dbReference type="Gene3D" id="1.20.1260.10">
    <property type="match status" value="1"/>
</dbReference>
<dbReference type="AlphaFoldDB" id="A0AAE4T3H7"/>
<evidence type="ECO:0000259" key="1">
    <source>
        <dbReference type="Pfam" id="PF02915"/>
    </source>
</evidence>
<dbReference type="GO" id="GO:0046872">
    <property type="term" value="F:metal ion binding"/>
    <property type="evidence" value="ECO:0007669"/>
    <property type="project" value="InterPro"/>
</dbReference>
<dbReference type="GO" id="GO:0016491">
    <property type="term" value="F:oxidoreductase activity"/>
    <property type="evidence" value="ECO:0007669"/>
    <property type="project" value="InterPro"/>
</dbReference>
<dbReference type="InterPro" id="IPR012347">
    <property type="entry name" value="Ferritin-like"/>
</dbReference>
<evidence type="ECO:0000313" key="2">
    <source>
        <dbReference type="EMBL" id="MDV3103808.1"/>
    </source>
</evidence>